<dbReference type="AlphaFoldDB" id="B0CD87"/>
<accession>B0CD87</accession>
<protein>
    <submittedName>
        <fullName evidence="1">Uncharacterized protein</fullName>
    </submittedName>
</protein>
<gene>
    <name evidence="1" type="ordered locus">AM1_0629</name>
</gene>
<evidence type="ECO:0000313" key="2">
    <source>
        <dbReference type="Proteomes" id="UP000000268"/>
    </source>
</evidence>
<dbReference type="EMBL" id="CP000828">
    <property type="protein sequence ID" value="ABW25678.1"/>
    <property type="molecule type" value="Genomic_DNA"/>
</dbReference>
<evidence type="ECO:0000313" key="1">
    <source>
        <dbReference type="EMBL" id="ABW25678.1"/>
    </source>
</evidence>
<dbReference type="HOGENOM" id="CLU_177665_1_0_3"/>
<dbReference type="OrthoDB" id="4869430at2"/>
<dbReference type="Proteomes" id="UP000000268">
    <property type="component" value="Chromosome"/>
</dbReference>
<dbReference type="KEGG" id="amr:AM1_0629"/>
<dbReference type="RefSeq" id="WP_012161274.1">
    <property type="nucleotide sequence ID" value="NC_009925.1"/>
</dbReference>
<proteinExistence type="predicted"/>
<dbReference type="STRING" id="329726.AM1_0629"/>
<name>B0CD87_ACAM1</name>
<sequence length="74" mass="7992">MSIEAKGTITFQSFGLGVWALAAKDVTYELFEPPTELQQEGLSVNITGIIRDDIMTVAMIGPVLEVQSFEISGS</sequence>
<dbReference type="eggNOG" id="ENOG5032ZI7">
    <property type="taxonomic scope" value="Bacteria"/>
</dbReference>
<organism evidence="1 2">
    <name type="scientific">Acaryochloris marina (strain MBIC 11017)</name>
    <dbReference type="NCBI Taxonomy" id="329726"/>
    <lineage>
        <taxon>Bacteria</taxon>
        <taxon>Bacillati</taxon>
        <taxon>Cyanobacteriota</taxon>
        <taxon>Cyanophyceae</taxon>
        <taxon>Acaryochloridales</taxon>
        <taxon>Acaryochloridaceae</taxon>
        <taxon>Acaryochloris</taxon>
    </lineage>
</organism>
<reference evidence="1 2" key="1">
    <citation type="journal article" date="2008" name="Proc. Natl. Acad. Sci. U.S.A.">
        <title>Niche adaptation and genome expansion in the chlorophyll d-producing cyanobacterium Acaryochloris marina.</title>
        <authorList>
            <person name="Swingley W.D."/>
            <person name="Chen M."/>
            <person name="Cheung P.C."/>
            <person name="Conrad A.L."/>
            <person name="Dejesa L.C."/>
            <person name="Hao J."/>
            <person name="Honchak B.M."/>
            <person name="Karbach L.E."/>
            <person name="Kurdoglu A."/>
            <person name="Lahiri S."/>
            <person name="Mastrian S.D."/>
            <person name="Miyashita H."/>
            <person name="Page L."/>
            <person name="Ramakrishna P."/>
            <person name="Satoh S."/>
            <person name="Sattley W.M."/>
            <person name="Shimada Y."/>
            <person name="Taylor H.L."/>
            <person name="Tomo T."/>
            <person name="Tsuchiya T."/>
            <person name="Wang Z.T."/>
            <person name="Raymond J."/>
            <person name="Mimuro M."/>
            <person name="Blankenship R.E."/>
            <person name="Touchman J.W."/>
        </authorList>
    </citation>
    <scope>NUCLEOTIDE SEQUENCE [LARGE SCALE GENOMIC DNA]</scope>
    <source>
        <strain evidence="2">MBIC 11017</strain>
    </source>
</reference>
<keyword evidence="2" id="KW-1185">Reference proteome</keyword>